<dbReference type="InterPro" id="IPR003439">
    <property type="entry name" value="ABC_transporter-like_ATP-bd"/>
</dbReference>
<keyword evidence="5" id="KW-0067">ATP-binding</keyword>
<sequence>MISSNFLKVESQHTVKLEVKDLTVTVASSTKSKDLESNGGLKTRILDDVSFDLDAGSLMAIMGGSGSGKTTLLNTLSQRLNHTNKGLQFEGSINYVGPDGSSHNYVKNAYMLQTDVFLPGLTVLETLQFQADLRMPQGTPSQDKAALIESLFEILELQSARDQVICSFTSHTSNLSGGEQRRVTLAIQLLSKPAILFLDEPTTGLDTSSSLKLVQTLRKLASSEFNVTIIMSIHQPRPQISVMFDKICLLTRGGRMVYYGNLVDSWTYFQQLDFLAANNNTGNILEYIMDLSVKDTSSKAEEKTSAERIDKLVAKWRQVDNHQAGKEYVILSGKQLSKKLDQNLKSFSANKESRVSLWREIEILTRRTFLLTWRDKASLIGLNGGSVLLACITGWMFYKPKHDLAGLRTITSVLYVMLEVVGFCPMFLEVERLWMTDIIFFYREYRENFVSITGFLISRRLGKLLLEDLPFPMIFSAISYWMVGLRQENVSFWIYLVVAVLIQFIGMASALLVVVISSDFAISSAVINCFYQLQNSACGYFINAATMPVYVRWTKYIAYFWYAFGALTSNQYTDWMGDCPYDDPDMCIEFSGNYQLDVLGYPQHWRTVPIVILLAWFVGIQILAGAGLYWKNSDMRIAKTKTNKIGGEEDEEQEEDKEIQEITENGEGVPDNALVGPEKLKNVLSSGWCQDGSESDSIDISLERISLDVMLKDPSNKFNLFAKNTIPKTLLHEISATFKANTVNAIMGPSGSGKTTLLNFLSSRLSKASQYEQREGSILFNASQNITRSELAHISAYVTQHDTALIANLTVRETLYYQARLRLPVSEHPGIPTIIGSLIRKMGLGDCAETLIGNESRKGISGGEKRRVSIAIQLLSRPKILFLDEPTSGLDSSTAASILTLLNEVARESKSTIITTIHQPSEEIFLQFSNVLLLARGGRVAYNGASTAVMDYFSSIGFFCPKETNIADYFLDLVSQGLDEEISVSQARVAGLVHQWKDRATMIKPLSEKFGEESPSALSQMIDIRKYEHTRLPLSTTFPTIASRQLLNSLRSKDVLFARAFQTTLLAIIHAIYFSPLKDTQEGVANRLGLVQEVMNLYFVGLVNNLSLFPIERDLFFQEYQDSIYGVTEFSTAYLINELPMEIIPCLFFSIMIVFVVGLPRTVAMFFSMFLTTFVSINCGESLGIFVNSVFEHLGLATNILTITIIFAIFMGGTMSLHMPMFFQAWNYINPMKYAVGICAVLGFEDQKFTCSHTGGVCLLNSGESVLDYYNLNVNLGAFFGGLVACLIMYRIIATAALYIKVTYRN</sequence>
<proteinExistence type="predicted"/>
<protein>
    <recommendedName>
        <fullName evidence="9">ABC transporter domain-containing protein</fullName>
    </recommendedName>
</protein>
<dbReference type="InterPro" id="IPR003593">
    <property type="entry name" value="AAA+_ATPase"/>
</dbReference>
<keyword evidence="3 8" id="KW-0812">Transmembrane</keyword>
<keyword evidence="7 8" id="KW-0472">Membrane</keyword>
<dbReference type="Pfam" id="PF01061">
    <property type="entry name" value="ABC2_membrane"/>
    <property type="match status" value="2"/>
</dbReference>
<gene>
    <name evidence="10" type="ORF">CAAN4_F00738</name>
</gene>
<feature type="domain" description="ABC transporter" evidence="9">
    <location>
        <begin position="17"/>
        <end position="278"/>
    </location>
</feature>
<evidence type="ECO:0000256" key="5">
    <source>
        <dbReference type="ARBA" id="ARBA00022840"/>
    </source>
</evidence>
<keyword evidence="4" id="KW-0547">Nucleotide-binding</keyword>
<feature type="transmembrane region" description="Helical" evidence="8">
    <location>
        <begin position="1276"/>
        <end position="1300"/>
    </location>
</feature>
<feature type="domain" description="ABC transporter" evidence="9">
    <location>
        <begin position="709"/>
        <end position="962"/>
    </location>
</feature>
<dbReference type="EMBL" id="OZ004258">
    <property type="protein sequence ID" value="CAK7911068.1"/>
    <property type="molecule type" value="Genomic_DNA"/>
</dbReference>
<keyword evidence="11" id="KW-1185">Reference proteome</keyword>
<feature type="transmembrane region" description="Helical" evidence="8">
    <location>
        <begin position="377"/>
        <end position="398"/>
    </location>
</feature>
<feature type="transmembrane region" description="Helical" evidence="8">
    <location>
        <begin position="1200"/>
        <end position="1223"/>
    </location>
</feature>
<dbReference type="PROSITE" id="PS00211">
    <property type="entry name" value="ABC_TRANSPORTER_1"/>
    <property type="match status" value="2"/>
</dbReference>
<evidence type="ECO:0000256" key="4">
    <source>
        <dbReference type="ARBA" id="ARBA00022741"/>
    </source>
</evidence>
<reference evidence="10 11" key="1">
    <citation type="submission" date="2024-01" db="EMBL/GenBank/DDBJ databases">
        <authorList>
            <consortium name="Genoscope - CEA"/>
            <person name="William W."/>
        </authorList>
    </citation>
    <scope>NUCLEOTIDE SEQUENCE [LARGE SCALE GENOMIC DNA]</scope>
    <source>
        <strain evidence="10 11">29B2s-10</strain>
    </source>
</reference>
<dbReference type="PROSITE" id="PS50893">
    <property type="entry name" value="ABC_TRANSPORTER_2"/>
    <property type="match status" value="2"/>
</dbReference>
<dbReference type="InterPro" id="IPR043926">
    <property type="entry name" value="ABCG_dom"/>
</dbReference>
<evidence type="ECO:0000313" key="10">
    <source>
        <dbReference type="EMBL" id="CAK7911068.1"/>
    </source>
</evidence>
<dbReference type="InterPro" id="IPR027417">
    <property type="entry name" value="P-loop_NTPase"/>
</dbReference>
<dbReference type="Pfam" id="PF00005">
    <property type="entry name" value="ABC_tran"/>
    <property type="match status" value="2"/>
</dbReference>
<dbReference type="Gene3D" id="3.40.50.300">
    <property type="entry name" value="P-loop containing nucleotide triphosphate hydrolases"/>
    <property type="match status" value="2"/>
</dbReference>
<evidence type="ECO:0000256" key="8">
    <source>
        <dbReference type="SAM" id="Phobius"/>
    </source>
</evidence>
<feature type="transmembrane region" description="Helical" evidence="8">
    <location>
        <begin position="1056"/>
        <end position="1074"/>
    </location>
</feature>
<dbReference type="Proteomes" id="UP001497600">
    <property type="component" value="Chromosome F"/>
</dbReference>
<evidence type="ECO:0000256" key="7">
    <source>
        <dbReference type="ARBA" id="ARBA00023136"/>
    </source>
</evidence>
<evidence type="ECO:0000313" key="11">
    <source>
        <dbReference type="Proteomes" id="UP001497600"/>
    </source>
</evidence>
<feature type="transmembrane region" description="Helical" evidence="8">
    <location>
        <begin position="410"/>
        <end position="428"/>
    </location>
</feature>
<accession>A0ABP0EE98</accession>
<dbReference type="InterPro" id="IPR017871">
    <property type="entry name" value="ABC_transporter-like_CS"/>
</dbReference>
<evidence type="ECO:0000256" key="3">
    <source>
        <dbReference type="ARBA" id="ARBA00022692"/>
    </source>
</evidence>
<evidence type="ECO:0000256" key="6">
    <source>
        <dbReference type="ARBA" id="ARBA00022989"/>
    </source>
</evidence>
<dbReference type="Pfam" id="PF19055">
    <property type="entry name" value="ABC2_membrane_7"/>
    <property type="match status" value="1"/>
</dbReference>
<dbReference type="InterPro" id="IPR013525">
    <property type="entry name" value="ABC2_TM"/>
</dbReference>
<feature type="transmembrane region" description="Helical" evidence="8">
    <location>
        <begin position="469"/>
        <end position="485"/>
    </location>
</feature>
<keyword evidence="6 8" id="KW-1133">Transmembrane helix</keyword>
<feature type="transmembrane region" description="Helical" evidence="8">
    <location>
        <begin position="1165"/>
        <end position="1188"/>
    </location>
</feature>
<feature type="transmembrane region" description="Helical" evidence="8">
    <location>
        <begin position="608"/>
        <end position="630"/>
    </location>
</feature>
<evidence type="ECO:0000256" key="1">
    <source>
        <dbReference type="ARBA" id="ARBA00004141"/>
    </source>
</evidence>
<organism evidence="10 11">
    <name type="scientific">[Candida] anglica</name>
    <dbReference type="NCBI Taxonomy" id="148631"/>
    <lineage>
        <taxon>Eukaryota</taxon>
        <taxon>Fungi</taxon>
        <taxon>Dikarya</taxon>
        <taxon>Ascomycota</taxon>
        <taxon>Saccharomycotina</taxon>
        <taxon>Pichiomycetes</taxon>
        <taxon>Debaryomycetaceae</taxon>
        <taxon>Kurtzmaniella</taxon>
    </lineage>
</organism>
<feature type="transmembrane region" description="Helical" evidence="8">
    <location>
        <begin position="1139"/>
        <end position="1159"/>
    </location>
</feature>
<dbReference type="SMART" id="SM00382">
    <property type="entry name" value="AAA"/>
    <property type="match status" value="2"/>
</dbReference>
<name>A0ABP0EE98_9ASCO</name>
<dbReference type="SUPFAM" id="SSF52540">
    <property type="entry name" value="P-loop containing nucleoside triphosphate hydrolases"/>
    <property type="match status" value="2"/>
</dbReference>
<dbReference type="InterPro" id="IPR050352">
    <property type="entry name" value="ABCG_transporters"/>
</dbReference>
<feature type="transmembrane region" description="Helical" evidence="8">
    <location>
        <begin position="1094"/>
        <end position="1111"/>
    </location>
</feature>
<dbReference type="PANTHER" id="PTHR48041:SF119">
    <property type="entry name" value="ROA1P"/>
    <property type="match status" value="1"/>
</dbReference>
<comment type="subcellular location">
    <subcellularLocation>
        <location evidence="1">Membrane</location>
        <topology evidence="1">Multi-pass membrane protein</topology>
    </subcellularLocation>
</comment>
<dbReference type="PANTHER" id="PTHR48041">
    <property type="entry name" value="ABC TRANSPORTER G FAMILY MEMBER 28"/>
    <property type="match status" value="1"/>
</dbReference>
<evidence type="ECO:0000256" key="2">
    <source>
        <dbReference type="ARBA" id="ARBA00022448"/>
    </source>
</evidence>
<evidence type="ECO:0000259" key="9">
    <source>
        <dbReference type="PROSITE" id="PS50893"/>
    </source>
</evidence>
<feature type="transmembrane region" description="Helical" evidence="8">
    <location>
        <begin position="492"/>
        <end position="516"/>
    </location>
</feature>
<keyword evidence="2" id="KW-0813">Transport</keyword>